<gene>
    <name evidence="5" type="ORF">Pla8534_43890</name>
</gene>
<dbReference type="InterPro" id="IPR022655">
    <property type="entry name" value="DUF1553"/>
</dbReference>
<keyword evidence="1 3" id="KW-0479">Metal-binding</keyword>
<keyword evidence="6" id="KW-1185">Reference proteome</keyword>
<dbReference type="PROSITE" id="PS51007">
    <property type="entry name" value="CYTC"/>
    <property type="match status" value="1"/>
</dbReference>
<sequence length="836" mass="93151">MAKIPMPQTKQRGPSAIRPMDVRTSKLFLTLNFVLRILALVILPSSFAAADEGTDFFEAKIRPVLVEHCYACHSADAARAKKLKGDLLLDTRDGIRKGGESGPAVVPGKVKESVLISAIRHESFEMPPKGKLPEAVIADFVKWIEMGAADPRDGTSVVKKYEIDIEAGRKFWSFRPLAEVAVPQVRDAKWPRGEIDRFVLSKLEENSLAPLAVAEPRDLVRRLYFDLLGLPPTLEEIDRFLAAAQRDREGAVAALVDELLKSPHFGERWGRHWLDVARYGESNGAPKNNNQWFAAWRYRDYVIASFNADKPYDQFLREQIAGDLLPYDNDAQRDEQLMATAFLALGSKPDGNVRMDVLAEQLDTVGRSLLGIAIGCARCHDHKFDPVTTHDFYAMAGIFNNTGVNDDAPIVPATRGRSPEGKKRLAIEGAAFATMHSVTTKLEDALAEAGLMKLPDESWQDSLQRYPNAGQRAKLEPLLADLAKAEAELEKLLASPPAEIVDTMSATDRLAPGNKQDLQVRIRGNEDNLGDVVPRGIMQVLYTGDAPEIPAKSSGRLQLAEVLEHHPLAARVMVNRVWHHLFGRGLVRTVDDFGTMGERPTHPELLEWLAGRFVADGYSLKQTVRRIVLSRAYQLTAADPPSDRYRQVDSDNALLWRHSPRRLDGEALRDSILCVSGSLIRRPPTRFENDLHAFRMTDARTLDRLDFRTVFLPVHRGARIDLLAAFNFPPSDLVIGRRETPSVPTQSLFLMNSPLVLEHANRAALRLLNSAATDEERVQLAYSLFFGRSATADEQQEGLVFLGQTSAAGDGRLAQRQVWAEFCQALFCSAEFRFLR</sequence>
<accession>A0A518DXL4</accession>
<dbReference type="KEGG" id="lcre:Pla8534_43890"/>
<evidence type="ECO:0000256" key="2">
    <source>
        <dbReference type="ARBA" id="ARBA00023004"/>
    </source>
</evidence>
<evidence type="ECO:0000256" key="1">
    <source>
        <dbReference type="ARBA" id="ARBA00022723"/>
    </source>
</evidence>
<dbReference type="GO" id="GO:0009055">
    <property type="term" value="F:electron transfer activity"/>
    <property type="evidence" value="ECO:0007669"/>
    <property type="project" value="InterPro"/>
</dbReference>
<keyword evidence="3" id="KW-0349">Heme</keyword>
<dbReference type="PANTHER" id="PTHR35889:SF3">
    <property type="entry name" value="F-BOX DOMAIN-CONTAINING PROTEIN"/>
    <property type="match status" value="1"/>
</dbReference>
<dbReference type="PANTHER" id="PTHR35889">
    <property type="entry name" value="CYCLOINULO-OLIGOSACCHARIDE FRUCTANOTRANSFERASE-RELATED"/>
    <property type="match status" value="1"/>
</dbReference>
<dbReference type="Proteomes" id="UP000317648">
    <property type="component" value="Chromosome"/>
</dbReference>
<dbReference type="Pfam" id="PF07583">
    <property type="entry name" value="PSCyt2"/>
    <property type="match status" value="1"/>
</dbReference>
<keyword evidence="2 3" id="KW-0408">Iron</keyword>
<reference evidence="5 6" key="1">
    <citation type="submission" date="2019-02" db="EMBL/GenBank/DDBJ databases">
        <title>Deep-cultivation of Planctomycetes and their phenomic and genomic characterization uncovers novel biology.</title>
        <authorList>
            <person name="Wiegand S."/>
            <person name="Jogler M."/>
            <person name="Boedeker C."/>
            <person name="Pinto D."/>
            <person name="Vollmers J."/>
            <person name="Rivas-Marin E."/>
            <person name="Kohn T."/>
            <person name="Peeters S.H."/>
            <person name="Heuer A."/>
            <person name="Rast P."/>
            <person name="Oberbeckmann S."/>
            <person name="Bunk B."/>
            <person name="Jeske O."/>
            <person name="Meyerdierks A."/>
            <person name="Storesund J.E."/>
            <person name="Kallscheuer N."/>
            <person name="Luecker S."/>
            <person name="Lage O.M."/>
            <person name="Pohl T."/>
            <person name="Merkel B.J."/>
            <person name="Hornburger P."/>
            <person name="Mueller R.-W."/>
            <person name="Bruemmer F."/>
            <person name="Labrenz M."/>
            <person name="Spormann A.M."/>
            <person name="Op den Camp H."/>
            <person name="Overmann J."/>
            <person name="Amann R."/>
            <person name="Jetten M.S.M."/>
            <person name="Mascher T."/>
            <person name="Medema M.H."/>
            <person name="Devos D.P."/>
            <person name="Kaster A.-K."/>
            <person name="Ovreas L."/>
            <person name="Rohde M."/>
            <person name="Galperin M.Y."/>
            <person name="Jogler C."/>
        </authorList>
    </citation>
    <scope>NUCLEOTIDE SEQUENCE [LARGE SCALE GENOMIC DNA]</scope>
    <source>
        <strain evidence="5 6">Pla85_3_4</strain>
    </source>
</reference>
<dbReference type="AlphaFoldDB" id="A0A518DXL4"/>
<name>A0A518DXL4_9BACT</name>
<evidence type="ECO:0000313" key="5">
    <source>
        <dbReference type="EMBL" id="QDU96568.1"/>
    </source>
</evidence>
<dbReference type="InterPro" id="IPR011444">
    <property type="entry name" value="DUF1549"/>
</dbReference>
<dbReference type="RefSeq" id="WP_145055189.1">
    <property type="nucleotide sequence ID" value="NZ_CP036433.1"/>
</dbReference>
<evidence type="ECO:0000259" key="4">
    <source>
        <dbReference type="PROSITE" id="PS51007"/>
    </source>
</evidence>
<dbReference type="InterPro" id="IPR011429">
    <property type="entry name" value="Cyt_c_Planctomycete-type"/>
</dbReference>
<evidence type="ECO:0000313" key="6">
    <source>
        <dbReference type="Proteomes" id="UP000317648"/>
    </source>
</evidence>
<dbReference type="GO" id="GO:0046872">
    <property type="term" value="F:metal ion binding"/>
    <property type="evidence" value="ECO:0007669"/>
    <property type="project" value="UniProtKB-KW"/>
</dbReference>
<evidence type="ECO:0000256" key="3">
    <source>
        <dbReference type="PROSITE-ProRule" id="PRU00433"/>
    </source>
</evidence>
<protein>
    <submittedName>
        <fullName evidence="5">Planctomycete cytochrome C</fullName>
    </submittedName>
</protein>
<proteinExistence type="predicted"/>
<dbReference type="GO" id="GO:0020037">
    <property type="term" value="F:heme binding"/>
    <property type="evidence" value="ECO:0007669"/>
    <property type="project" value="InterPro"/>
</dbReference>
<dbReference type="InterPro" id="IPR009056">
    <property type="entry name" value="Cyt_c-like_dom"/>
</dbReference>
<dbReference type="EMBL" id="CP036433">
    <property type="protein sequence ID" value="QDU96568.1"/>
    <property type="molecule type" value="Genomic_DNA"/>
</dbReference>
<organism evidence="5 6">
    <name type="scientific">Lignipirellula cremea</name>
    <dbReference type="NCBI Taxonomy" id="2528010"/>
    <lineage>
        <taxon>Bacteria</taxon>
        <taxon>Pseudomonadati</taxon>
        <taxon>Planctomycetota</taxon>
        <taxon>Planctomycetia</taxon>
        <taxon>Pirellulales</taxon>
        <taxon>Pirellulaceae</taxon>
        <taxon>Lignipirellula</taxon>
    </lineage>
</organism>
<dbReference type="Pfam" id="PF07635">
    <property type="entry name" value="PSCyt1"/>
    <property type="match status" value="1"/>
</dbReference>
<dbReference type="OrthoDB" id="227493at2"/>
<feature type="domain" description="Cytochrome c" evidence="4">
    <location>
        <begin position="48"/>
        <end position="148"/>
    </location>
</feature>
<dbReference type="Pfam" id="PF07587">
    <property type="entry name" value="PSD1"/>
    <property type="match status" value="1"/>
</dbReference>